<dbReference type="RefSeq" id="WP_203954269.1">
    <property type="nucleotide sequence ID" value="NZ_BOOO01000019.1"/>
</dbReference>
<dbReference type="PANTHER" id="PTHR23513:SF9">
    <property type="entry name" value="ENTEROBACTIN EXPORTER ENTS"/>
    <property type="match status" value="1"/>
</dbReference>
<dbReference type="Pfam" id="PF05977">
    <property type="entry name" value="MFS_3"/>
    <property type="match status" value="1"/>
</dbReference>
<feature type="transmembrane region" description="Helical" evidence="8">
    <location>
        <begin position="43"/>
        <end position="64"/>
    </location>
</feature>
<name>A0A8J3TS24_9ACTN</name>
<dbReference type="InterPro" id="IPR036259">
    <property type="entry name" value="MFS_trans_sf"/>
</dbReference>
<evidence type="ECO:0000256" key="3">
    <source>
        <dbReference type="ARBA" id="ARBA00022475"/>
    </source>
</evidence>
<feature type="transmembrane region" description="Helical" evidence="8">
    <location>
        <begin position="251"/>
        <end position="273"/>
    </location>
</feature>
<dbReference type="GO" id="GO:0022857">
    <property type="term" value="F:transmembrane transporter activity"/>
    <property type="evidence" value="ECO:0007669"/>
    <property type="project" value="InterPro"/>
</dbReference>
<evidence type="ECO:0000256" key="6">
    <source>
        <dbReference type="ARBA" id="ARBA00023136"/>
    </source>
</evidence>
<sequence length="435" mass="44679">MSPAILRNRDFTLYWAGVVLSQIGTRGTVAANFYQVYQLTGSVAYTGLVGAGQAVALVLLSPLGGALADRLDRRRLLQAAQGVALLVAAALSWLTLTGRAEAWHVVLSVVLTTAAATFDQPARQALIPALVPRSQIGSAVALLNPSRELAVLVGPLLAGVLISVAGPGLMYVVDAVTYGLLVGVLAMLRMPALASPAERRSILGSIVEGAQYIAHRPLIYNLMALDLSATVFSAYRVLLPALALDVLHVGATGYGVLSGAPSAGALIATYAVFRTVQGSRRQGRVLLVSTALYGVSAILLAHSPAFPLAVLAALLLGAFDAMSTTIRHAAVQIDTPDEIRGRVTAFYQMSSRGGPAIGDVVVGAVAGVIGPVAALTIGGLGPMVVAGWSWLRAGVVRSYTGIVEADEDGAAPAGEDGVGDADENPEGERRPVAGA</sequence>
<keyword evidence="5 8" id="KW-1133">Transmembrane helix</keyword>
<dbReference type="Gene3D" id="1.20.1250.20">
    <property type="entry name" value="MFS general substrate transporter like domains"/>
    <property type="match status" value="1"/>
</dbReference>
<evidence type="ECO:0000256" key="4">
    <source>
        <dbReference type="ARBA" id="ARBA00022692"/>
    </source>
</evidence>
<keyword evidence="4 8" id="KW-0812">Transmembrane</keyword>
<evidence type="ECO:0000256" key="7">
    <source>
        <dbReference type="SAM" id="MobiDB-lite"/>
    </source>
</evidence>
<evidence type="ECO:0000256" key="1">
    <source>
        <dbReference type="ARBA" id="ARBA00004429"/>
    </source>
</evidence>
<protein>
    <submittedName>
        <fullName evidence="10">MFS transporter</fullName>
    </submittedName>
</protein>
<dbReference type="PROSITE" id="PS50850">
    <property type="entry name" value="MFS"/>
    <property type="match status" value="1"/>
</dbReference>
<keyword evidence="6 8" id="KW-0472">Membrane</keyword>
<dbReference type="AlphaFoldDB" id="A0A8J3TS24"/>
<comment type="subcellular location">
    <subcellularLocation>
        <location evidence="1">Cell inner membrane</location>
        <topology evidence="1">Multi-pass membrane protein</topology>
    </subcellularLocation>
</comment>
<feature type="transmembrane region" description="Helical" evidence="8">
    <location>
        <begin position="218"/>
        <end position="239"/>
    </location>
</feature>
<feature type="transmembrane region" description="Helical" evidence="8">
    <location>
        <begin position="285"/>
        <end position="302"/>
    </location>
</feature>
<feature type="compositionally biased region" description="Basic and acidic residues" evidence="7">
    <location>
        <begin position="426"/>
        <end position="435"/>
    </location>
</feature>
<gene>
    <name evidence="10" type="ORF">Pmi06nite_37390</name>
</gene>
<feature type="region of interest" description="Disordered" evidence="7">
    <location>
        <begin position="406"/>
        <end position="435"/>
    </location>
</feature>
<dbReference type="PANTHER" id="PTHR23513">
    <property type="entry name" value="INTEGRAL MEMBRANE EFFLUX PROTEIN-RELATED"/>
    <property type="match status" value="1"/>
</dbReference>
<feature type="transmembrane region" description="Helical" evidence="8">
    <location>
        <begin position="149"/>
        <end position="172"/>
    </location>
</feature>
<keyword evidence="3" id="KW-1003">Cell membrane</keyword>
<dbReference type="Proteomes" id="UP000650628">
    <property type="component" value="Unassembled WGS sequence"/>
</dbReference>
<organism evidence="10 11">
    <name type="scientific">Planotetraspora mira</name>
    <dbReference type="NCBI Taxonomy" id="58121"/>
    <lineage>
        <taxon>Bacteria</taxon>
        <taxon>Bacillati</taxon>
        <taxon>Actinomycetota</taxon>
        <taxon>Actinomycetes</taxon>
        <taxon>Streptosporangiales</taxon>
        <taxon>Streptosporangiaceae</taxon>
        <taxon>Planotetraspora</taxon>
    </lineage>
</organism>
<dbReference type="SUPFAM" id="SSF103473">
    <property type="entry name" value="MFS general substrate transporter"/>
    <property type="match status" value="1"/>
</dbReference>
<proteinExistence type="predicted"/>
<evidence type="ECO:0000313" key="11">
    <source>
        <dbReference type="Proteomes" id="UP000650628"/>
    </source>
</evidence>
<keyword evidence="11" id="KW-1185">Reference proteome</keyword>
<dbReference type="CDD" id="cd06173">
    <property type="entry name" value="MFS_MefA_like"/>
    <property type="match status" value="1"/>
</dbReference>
<dbReference type="EMBL" id="BOOO01000019">
    <property type="protein sequence ID" value="GII30297.1"/>
    <property type="molecule type" value="Genomic_DNA"/>
</dbReference>
<reference evidence="10 11" key="1">
    <citation type="submission" date="2021-01" db="EMBL/GenBank/DDBJ databases">
        <title>Whole genome shotgun sequence of Planotetraspora mira NBRC 15435.</title>
        <authorList>
            <person name="Komaki H."/>
            <person name="Tamura T."/>
        </authorList>
    </citation>
    <scope>NUCLEOTIDE SEQUENCE [LARGE SCALE GENOMIC DNA]</scope>
    <source>
        <strain evidence="10 11">NBRC 15435</strain>
    </source>
</reference>
<comment type="caution">
    <text evidence="10">The sequence shown here is derived from an EMBL/GenBank/DDBJ whole genome shotgun (WGS) entry which is preliminary data.</text>
</comment>
<feature type="domain" description="Major facilitator superfamily (MFS) profile" evidence="9">
    <location>
        <begin position="1"/>
        <end position="397"/>
    </location>
</feature>
<evidence type="ECO:0000259" key="9">
    <source>
        <dbReference type="PROSITE" id="PS50850"/>
    </source>
</evidence>
<dbReference type="InterPro" id="IPR020846">
    <property type="entry name" value="MFS_dom"/>
</dbReference>
<evidence type="ECO:0000256" key="2">
    <source>
        <dbReference type="ARBA" id="ARBA00022448"/>
    </source>
</evidence>
<feature type="transmembrane region" description="Helical" evidence="8">
    <location>
        <begin position="178"/>
        <end position="197"/>
    </location>
</feature>
<accession>A0A8J3TS24</accession>
<dbReference type="GO" id="GO:0005886">
    <property type="term" value="C:plasma membrane"/>
    <property type="evidence" value="ECO:0007669"/>
    <property type="project" value="UniProtKB-SubCell"/>
</dbReference>
<evidence type="ECO:0000256" key="8">
    <source>
        <dbReference type="SAM" id="Phobius"/>
    </source>
</evidence>
<feature type="transmembrane region" description="Helical" evidence="8">
    <location>
        <begin position="12"/>
        <end position="37"/>
    </location>
</feature>
<dbReference type="InterPro" id="IPR010290">
    <property type="entry name" value="TM_effector"/>
</dbReference>
<keyword evidence="2" id="KW-0813">Transport</keyword>
<evidence type="ECO:0000256" key="5">
    <source>
        <dbReference type="ARBA" id="ARBA00022989"/>
    </source>
</evidence>
<evidence type="ECO:0000313" key="10">
    <source>
        <dbReference type="EMBL" id="GII30297.1"/>
    </source>
</evidence>